<evidence type="ECO:0000256" key="4">
    <source>
        <dbReference type="ARBA" id="ARBA00022692"/>
    </source>
</evidence>
<dbReference type="Pfam" id="PF02322">
    <property type="entry name" value="Cyt_bd_oxida_II"/>
    <property type="match status" value="1"/>
</dbReference>
<evidence type="ECO:0000256" key="5">
    <source>
        <dbReference type="ARBA" id="ARBA00022989"/>
    </source>
</evidence>
<evidence type="ECO:0000256" key="2">
    <source>
        <dbReference type="ARBA" id="ARBA00007543"/>
    </source>
</evidence>
<evidence type="ECO:0000313" key="10">
    <source>
        <dbReference type="Proteomes" id="UP001183202"/>
    </source>
</evidence>
<dbReference type="Proteomes" id="UP001183202">
    <property type="component" value="Unassembled WGS sequence"/>
</dbReference>
<feature type="compositionally biased region" description="Low complexity" evidence="7">
    <location>
        <begin position="350"/>
        <end position="361"/>
    </location>
</feature>
<feature type="transmembrane region" description="Helical" evidence="8">
    <location>
        <begin position="12"/>
        <end position="39"/>
    </location>
</feature>
<dbReference type="PANTHER" id="PTHR43141:SF4">
    <property type="entry name" value="CYTOCHROME BD2 SUBUNIT II"/>
    <property type="match status" value="1"/>
</dbReference>
<evidence type="ECO:0000256" key="3">
    <source>
        <dbReference type="ARBA" id="ARBA00022475"/>
    </source>
</evidence>
<gene>
    <name evidence="9" type="ORF">RM445_20375</name>
</gene>
<keyword evidence="5 8" id="KW-1133">Transmembrane helix</keyword>
<evidence type="ECO:0000256" key="7">
    <source>
        <dbReference type="SAM" id="MobiDB-lite"/>
    </source>
</evidence>
<feature type="transmembrane region" description="Helical" evidence="8">
    <location>
        <begin position="272"/>
        <end position="294"/>
    </location>
</feature>
<comment type="caution">
    <text evidence="9">The sequence shown here is derived from an EMBL/GenBank/DDBJ whole genome shotgun (WGS) entry which is preliminary data.</text>
</comment>
<feature type="transmembrane region" description="Helical" evidence="8">
    <location>
        <begin position="239"/>
        <end position="260"/>
    </location>
</feature>
<keyword evidence="6 8" id="KW-0472">Membrane</keyword>
<keyword evidence="10" id="KW-1185">Reference proteome</keyword>
<evidence type="ECO:0000256" key="8">
    <source>
        <dbReference type="SAM" id="Phobius"/>
    </source>
</evidence>
<accession>A0ABU2NDS4</accession>
<feature type="transmembrane region" description="Helical" evidence="8">
    <location>
        <begin position="122"/>
        <end position="147"/>
    </location>
</feature>
<dbReference type="InterPro" id="IPR003317">
    <property type="entry name" value="Cyt-d_oxidase_su2"/>
</dbReference>
<feature type="transmembrane region" description="Helical" evidence="8">
    <location>
        <begin position="306"/>
        <end position="329"/>
    </location>
</feature>
<name>A0ABU2NDS4_9PSEU</name>
<evidence type="ECO:0000256" key="1">
    <source>
        <dbReference type="ARBA" id="ARBA00004651"/>
    </source>
</evidence>
<dbReference type="PANTHER" id="PTHR43141">
    <property type="entry name" value="CYTOCHROME BD2 SUBUNIT II"/>
    <property type="match status" value="1"/>
</dbReference>
<sequence length="369" mass="38289">MTSSGLTLAEVLLGVMFVGLIAYALFGGADFGAGIWDLLAGGTKRGSRQRDLIEHSIAPVWEANHVWLIFVLVVLWTAFSTGFAAVVTTLYQPLTLAAFGMIARGAAFAFRKSISSLPMRRFFGACFAASSLATPFFLGTVVGGVASSRVPPGIATGDVVTSWLNPTSILGGVLAVLVCAYLAAVFLCLDARREGHDDLADQFRTRALGTAATTGLVGVVGIFVLQADAPLLFEGLIGRALPVIVVSGLAGVASIVLLIVRRYGVARITSSVAVATVLIGWAVAQYPYLLLPYLTIEEAARSRTTLVTMTVVLVLGSLVLVPALIYMFVLFSRSPHEAPADGHGDDGARASGAGVNTASTSGGAGTGRV</sequence>
<evidence type="ECO:0000256" key="6">
    <source>
        <dbReference type="ARBA" id="ARBA00023136"/>
    </source>
</evidence>
<feature type="region of interest" description="Disordered" evidence="7">
    <location>
        <begin position="340"/>
        <end position="369"/>
    </location>
</feature>
<dbReference type="EMBL" id="JAVREJ010000015">
    <property type="protein sequence ID" value="MDT0351886.1"/>
    <property type="molecule type" value="Genomic_DNA"/>
</dbReference>
<feature type="transmembrane region" description="Helical" evidence="8">
    <location>
        <begin position="60"/>
        <end position="79"/>
    </location>
</feature>
<keyword evidence="3" id="KW-1003">Cell membrane</keyword>
<proteinExistence type="inferred from homology"/>
<feature type="transmembrane region" description="Helical" evidence="8">
    <location>
        <begin position="207"/>
        <end position="227"/>
    </location>
</feature>
<evidence type="ECO:0000313" key="9">
    <source>
        <dbReference type="EMBL" id="MDT0351886.1"/>
    </source>
</evidence>
<organism evidence="9 10">
    <name type="scientific">Pseudonocardia charpentierae</name>
    <dbReference type="NCBI Taxonomy" id="3075545"/>
    <lineage>
        <taxon>Bacteria</taxon>
        <taxon>Bacillati</taxon>
        <taxon>Actinomycetota</taxon>
        <taxon>Actinomycetes</taxon>
        <taxon>Pseudonocardiales</taxon>
        <taxon>Pseudonocardiaceae</taxon>
        <taxon>Pseudonocardia</taxon>
    </lineage>
</organism>
<feature type="transmembrane region" description="Helical" evidence="8">
    <location>
        <begin position="167"/>
        <end position="187"/>
    </location>
</feature>
<reference evidence="10" key="1">
    <citation type="submission" date="2023-07" db="EMBL/GenBank/DDBJ databases">
        <title>30 novel species of actinomycetes from the DSMZ collection.</title>
        <authorList>
            <person name="Nouioui I."/>
        </authorList>
    </citation>
    <scope>NUCLEOTIDE SEQUENCE [LARGE SCALE GENOMIC DNA]</scope>
    <source>
        <strain evidence="10">DSM 45834</strain>
    </source>
</reference>
<comment type="similarity">
    <text evidence="2">Belongs to the cytochrome ubiquinol oxidase subunit 2 family.</text>
</comment>
<dbReference type="RefSeq" id="WP_311558376.1">
    <property type="nucleotide sequence ID" value="NZ_JAVREJ010000015.1"/>
</dbReference>
<keyword evidence="4 8" id="KW-0812">Transmembrane</keyword>
<protein>
    <submittedName>
        <fullName evidence="9">Cytochrome d ubiquinol oxidase subunit II</fullName>
    </submittedName>
</protein>
<comment type="subcellular location">
    <subcellularLocation>
        <location evidence="1">Cell membrane</location>
        <topology evidence="1">Multi-pass membrane protein</topology>
    </subcellularLocation>
</comment>